<dbReference type="EMBL" id="AUNC01000038">
    <property type="protein sequence ID" value="KEO53383.1"/>
    <property type="molecule type" value="Genomic_DNA"/>
</dbReference>
<proteinExistence type="predicted"/>
<sequence length="32" mass="3694">MDTIRLWYLVDLHIVLCDPKKQPGQLPSGKTQ</sequence>
<gene>
    <name evidence="1" type="ORF">SMB34_21255</name>
</gene>
<reference evidence="1 2" key="1">
    <citation type="submission" date="2013-07" db="EMBL/GenBank/DDBJ databases">
        <title>Thalassospira permensis NBRC 106175 Genome Sequencing.</title>
        <authorList>
            <person name="Lai Q."/>
            <person name="Shao Z."/>
        </authorList>
    </citation>
    <scope>NUCLEOTIDE SEQUENCE [LARGE SCALE GENOMIC DNA]</scope>
    <source>
        <strain evidence="1 2">NBRC 106175</strain>
    </source>
</reference>
<evidence type="ECO:0008006" key="3">
    <source>
        <dbReference type="Google" id="ProtNLM"/>
    </source>
</evidence>
<evidence type="ECO:0000313" key="2">
    <source>
        <dbReference type="Proteomes" id="UP000027463"/>
    </source>
</evidence>
<comment type="caution">
    <text evidence="1">The sequence shown here is derived from an EMBL/GenBank/DDBJ whole genome shotgun (WGS) entry which is preliminary data.</text>
</comment>
<organism evidence="1 2">
    <name type="scientific">Thalassospira permensis NBRC 106175</name>
    <dbReference type="NCBI Taxonomy" id="1353532"/>
    <lineage>
        <taxon>Bacteria</taxon>
        <taxon>Pseudomonadati</taxon>
        <taxon>Pseudomonadota</taxon>
        <taxon>Alphaproteobacteria</taxon>
        <taxon>Rhodospirillales</taxon>
        <taxon>Thalassospiraceae</taxon>
        <taxon>Thalassospira</taxon>
    </lineage>
</organism>
<protein>
    <recommendedName>
        <fullName evidence="3">Transposase</fullName>
    </recommendedName>
</protein>
<accession>A0ABR4TL38</accession>
<dbReference type="Proteomes" id="UP000027463">
    <property type="component" value="Unassembled WGS sequence"/>
</dbReference>
<name>A0ABR4TL38_9PROT</name>
<keyword evidence="2" id="KW-1185">Reference proteome</keyword>
<evidence type="ECO:0000313" key="1">
    <source>
        <dbReference type="EMBL" id="KEO53383.1"/>
    </source>
</evidence>